<dbReference type="Proteomes" id="UP001595791">
    <property type="component" value="Unassembled WGS sequence"/>
</dbReference>
<accession>A0ABV8MM90</accession>
<protein>
    <submittedName>
        <fullName evidence="1">Phage head closure protein</fullName>
    </submittedName>
</protein>
<dbReference type="Pfam" id="PF05521">
    <property type="entry name" value="Phage_HCP"/>
    <property type="match status" value="1"/>
</dbReference>
<dbReference type="RefSeq" id="WP_350330024.1">
    <property type="nucleotide sequence ID" value="NZ_JBHSBU010000001.1"/>
</dbReference>
<name>A0ABV8MM90_9NEIS</name>
<sequence>MLSLPAGRLRHRIEIQNYEMTQDDWGQPIYTWTHWADVWASVEPLQGREFFAAQALQSQTTVRIRMRYRTGVTSQMRVVWGGRFYDIESVIEPQSRRHELQLMCKTSLATP</sequence>
<dbReference type="InterPro" id="IPR008767">
    <property type="entry name" value="Phage_SPP1_head-tail_adaptor"/>
</dbReference>
<gene>
    <name evidence="1" type="ORF">ACFOW7_01185</name>
</gene>
<dbReference type="Gene3D" id="2.40.10.270">
    <property type="entry name" value="Bacteriophage SPP1 head-tail adaptor protein"/>
    <property type="match status" value="1"/>
</dbReference>
<comment type="caution">
    <text evidence="1">The sequence shown here is derived from an EMBL/GenBank/DDBJ whole genome shotgun (WGS) entry which is preliminary data.</text>
</comment>
<evidence type="ECO:0000313" key="1">
    <source>
        <dbReference type="EMBL" id="MFC4157960.1"/>
    </source>
</evidence>
<reference evidence="2" key="1">
    <citation type="journal article" date="2019" name="Int. J. Syst. Evol. Microbiol.">
        <title>The Global Catalogue of Microorganisms (GCM) 10K type strain sequencing project: providing services to taxonomists for standard genome sequencing and annotation.</title>
        <authorList>
            <consortium name="The Broad Institute Genomics Platform"/>
            <consortium name="The Broad Institute Genome Sequencing Center for Infectious Disease"/>
            <person name="Wu L."/>
            <person name="Ma J."/>
        </authorList>
    </citation>
    <scope>NUCLEOTIDE SEQUENCE [LARGE SCALE GENOMIC DNA]</scope>
    <source>
        <strain evidence="2">LMG 29894</strain>
    </source>
</reference>
<proteinExistence type="predicted"/>
<evidence type="ECO:0000313" key="2">
    <source>
        <dbReference type="Proteomes" id="UP001595791"/>
    </source>
</evidence>
<dbReference type="InterPro" id="IPR038666">
    <property type="entry name" value="SSP1_head-tail_sf"/>
</dbReference>
<organism evidence="1 2">
    <name type="scientific">Chitinimonas lacunae</name>
    <dbReference type="NCBI Taxonomy" id="1963018"/>
    <lineage>
        <taxon>Bacteria</taxon>
        <taxon>Pseudomonadati</taxon>
        <taxon>Pseudomonadota</taxon>
        <taxon>Betaproteobacteria</taxon>
        <taxon>Neisseriales</taxon>
        <taxon>Chitinibacteraceae</taxon>
        <taxon>Chitinimonas</taxon>
    </lineage>
</organism>
<dbReference type="NCBIfam" id="TIGR01563">
    <property type="entry name" value="gp16_SPP1"/>
    <property type="match status" value="1"/>
</dbReference>
<dbReference type="EMBL" id="JBHSBU010000001">
    <property type="protein sequence ID" value="MFC4157960.1"/>
    <property type="molecule type" value="Genomic_DNA"/>
</dbReference>
<keyword evidence="2" id="KW-1185">Reference proteome</keyword>